<proteinExistence type="predicted"/>
<dbReference type="Proteomes" id="UP001320460">
    <property type="component" value="Chromosome"/>
</dbReference>
<feature type="compositionally biased region" description="Basic and acidic residues" evidence="1">
    <location>
        <begin position="1"/>
        <end position="20"/>
    </location>
</feature>
<gene>
    <name evidence="2" type="ORF">PDTA9734_21820</name>
</gene>
<evidence type="ECO:0000313" key="3">
    <source>
        <dbReference type="Proteomes" id="UP001320460"/>
    </source>
</evidence>
<evidence type="ECO:0000256" key="1">
    <source>
        <dbReference type="SAM" id="MobiDB-lite"/>
    </source>
</evidence>
<organism evidence="2 3">
    <name type="scientific">Phytobacter diazotrophicus</name>
    <dbReference type="NCBI Taxonomy" id="395631"/>
    <lineage>
        <taxon>Bacteria</taxon>
        <taxon>Pseudomonadati</taxon>
        <taxon>Pseudomonadota</taxon>
        <taxon>Gammaproteobacteria</taxon>
        <taxon>Enterobacterales</taxon>
        <taxon>Enterobacteriaceae</taxon>
        <taxon>Phytobacter</taxon>
    </lineage>
</organism>
<name>A0ABN6LND0_9ENTR</name>
<feature type="region of interest" description="Disordered" evidence="1">
    <location>
        <begin position="1"/>
        <end position="29"/>
    </location>
</feature>
<reference evidence="2 3" key="1">
    <citation type="submission" date="2021-12" db="EMBL/GenBank/DDBJ databases">
        <title>Complete genome sequence of Phytobacter diazotrophicus TA9734.</title>
        <authorList>
            <person name="Kubota H."/>
            <person name="Nakayama Y."/>
            <person name="Ariyoshi T."/>
        </authorList>
    </citation>
    <scope>NUCLEOTIDE SEQUENCE [LARGE SCALE GENOMIC DNA]</scope>
    <source>
        <strain evidence="2 3">TA9734</strain>
    </source>
</reference>
<evidence type="ECO:0008006" key="4">
    <source>
        <dbReference type="Google" id="ProtNLM"/>
    </source>
</evidence>
<evidence type="ECO:0000313" key="2">
    <source>
        <dbReference type="EMBL" id="BDD50695.1"/>
    </source>
</evidence>
<accession>A0ABN6LND0</accession>
<keyword evidence="3" id="KW-1185">Reference proteome</keyword>
<dbReference type="RefSeq" id="WP_125124411.1">
    <property type="nucleotide sequence ID" value="NZ_AP025334.1"/>
</dbReference>
<sequence>MSHALRKTDRLYIPPRDKNTKAAPRAAMDENCSHAEQVKNAFDFGFTRYEGAMEELSRV</sequence>
<dbReference type="EMBL" id="AP025334">
    <property type="protein sequence ID" value="BDD50695.1"/>
    <property type="molecule type" value="Genomic_DNA"/>
</dbReference>
<protein>
    <recommendedName>
        <fullName evidence="4">Bacteriophage protein</fullName>
    </recommendedName>
</protein>